<comment type="pathway">
    <text evidence="12 15">Amino-acid biosynthesis; L-valine biosynthesis; L-valine from pyruvate: step 3/4.</text>
</comment>
<dbReference type="InterPro" id="IPR037237">
    <property type="entry name" value="IlvD/EDD_N"/>
</dbReference>
<evidence type="ECO:0000256" key="9">
    <source>
        <dbReference type="ARBA" id="ARBA00023239"/>
    </source>
</evidence>
<evidence type="ECO:0000256" key="6">
    <source>
        <dbReference type="ARBA" id="ARBA00022842"/>
    </source>
</evidence>
<evidence type="ECO:0000256" key="8">
    <source>
        <dbReference type="ARBA" id="ARBA00023014"/>
    </source>
</evidence>
<comment type="cofactor">
    <cofactor evidence="1 15">
        <name>Mg(2+)</name>
        <dbReference type="ChEBI" id="CHEBI:18420"/>
    </cofactor>
</comment>
<evidence type="ECO:0000256" key="13">
    <source>
        <dbReference type="ARBA" id="ARBA00029437"/>
    </source>
</evidence>
<dbReference type="InterPro" id="IPR020558">
    <property type="entry name" value="DiOHA_6PGluconate_deHydtase_CS"/>
</dbReference>
<dbReference type="GO" id="GO:0004160">
    <property type="term" value="F:dihydroxy-acid dehydratase activity"/>
    <property type="evidence" value="ECO:0007669"/>
    <property type="project" value="UniProtKB-UniRule"/>
</dbReference>
<evidence type="ECO:0000256" key="5">
    <source>
        <dbReference type="ARBA" id="ARBA00022723"/>
    </source>
</evidence>
<gene>
    <name evidence="15" type="primary">ilvD</name>
    <name evidence="18" type="ORF">SE37_05065</name>
</gene>
<proteinExistence type="inferred from homology"/>
<evidence type="ECO:0000256" key="2">
    <source>
        <dbReference type="ARBA" id="ARBA00006486"/>
    </source>
</evidence>
<dbReference type="InterPro" id="IPR042096">
    <property type="entry name" value="Dihydro-acid_dehy_C"/>
</dbReference>
<dbReference type="GO" id="GO:0009099">
    <property type="term" value="P:L-valine biosynthetic process"/>
    <property type="evidence" value="ECO:0007669"/>
    <property type="project" value="UniProtKB-UniRule"/>
</dbReference>
<keyword evidence="5 15" id="KW-0479">Metal-binding</keyword>
<dbReference type="InterPro" id="IPR056740">
    <property type="entry name" value="ILV_EDD_C"/>
</dbReference>
<dbReference type="GO" id="GO:0051537">
    <property type="term" value="F:2 iron, 2 sulfur cluster binding"/>
    <property type="evidence" value="ECO:0007669"/>
    <property type="project" value="UniProtKB-UniRule"/>
</dbReference>
<evidence type="ECO:0000259" key="17">
    <source>
        <dbReference type="Pfam" id="PF24877"/>
    </source>
</evidence>
<dbReference type="RefSeq" id="WP_039644250.1">
    <property type="nucleotide sequence ID" value="NZ_JXBL01000001.1"/>
</dbReference>
<dbReference type="UniPathway" id="UPA00049">
    <property type="reaction ID" value="UER00061"/>
</dbReference>
<keyword evidence="8 15" id="KW-0411">Iron-sulfur</keyword>
<evidence type="ECO:0000256" key="15">
    <source>
        <dbReference type="HAMAP-Rule" id="MF_00012"/>
    </source>
</evidence>
<evidence type="ECO:0000256" key="11">
    <source>
        <dbReference type="ARBA" id="ARBA00029304"/>
    </source>
</evidence>
<feature type="modified residue" description="N6-carboxylysine" evidence="15">
    <location>
        <position position="121"/>
    </location>
</feature>
<name>A0A0C1U2M5_9BACT</name>
<dbReference type="Gene3D" id="3.50.30.80">
    <property type="entry name" value="IlvD/EDD C-terminal domain-like"/>
    <property type="match status" value="1"/>
</dbReference>
<evidence type="ECO:0000256" key="14">
    <source>
        <dbReference type="ARBA" id="ARBA00029490"/>
    </source>
</evidence>
<evidence type="ECO:0000256" key="3">
    <source>
        <dbReference type="ARBA" id="ARBA00022605"/>
    </source>
</evidence>
<evidence type="ECO:0000256" key="7">
    <source>
        <dbReference type="ARBA" id="ARBA00023004"/>
    </source>
</evidence>
<keyword evidence="10 15" id="KW-0100">Branched-chain amino acid biosynthesis</keyword>
<feature type="domain" description="Dihydroxy-acid/6-phosphogluconate dehydratase N-terminal" evidence="16">
    <location>
        <begin position="31"/>
        <end position="342"/>
    </location>
</feature>
<comment type="subunit">
    <text evidence="15">Homodimer.</text>
</comment>
<dbReference type="NCBIfam" id="NF002068">
    <property type="entry name" value="PRK00911.1"/>
    <property type="match status" value="1"/>
</dbReference>
<comment type="pathway">
    <text evidence="13 15">Amino-acid biosynthesis; L-isoleucine biosynthesis; L-isoleucine from 2-oxobutanoate: step 3/4.</text>
</comment>
<dbReference type="UniPathway" id="UPA00047">
    <property type="reaction ID" value="UER00057"/>
</dbReference>
<dbReference type="InterPro" id="IPR000581">
    <property type="entry name" value="ILV_EDD_N"/>
</dbReference>
<feature type="domain" description="Dihydroxy-acid/6-phosphogluconate dehydratase C-terminal" evidence="17">
    <location>
        <begin position="358"/>
        <end position="548"/>
    </location>
</feature>
<comment type="caution">
    <text evidence="18">The sequence shown here is derived from an EMBL/GenBank/DDBJ whole genome shotgun (WGS) entry which is preliminary data.</text>
</comment>
<keyword evidence="4 15" id="KW-0001">2Fe-2S</keyword>
<keyword evidence="6 15" id="KW-0460">Magnesium</keyword>
<evidence type="ECO:0000313" key="19">
    <source>
        <dbReference type="Proteomes" id="UP000031433"/>
    </source>
</evidence>
<dbReference type="Pfam" id="PF00920">
    <property type="entry name" value="ILVD_EDD_N"/>
    <property type="match status" value="1"/>
</dbReference>
<evidence type="ECO:0000256" key="1">
    <source>
        <dbReference type="ARBA" id="ARBA00001946"/>
    </source>
</evidence>
<comment type="caution">
    <text evidence="15">Lacks conserved residue(s) required for the propagation of feature annotation.</text>
</comment>
<evidence type="ECO:0000259" key="16">
    <source>
        <dbReference type="Pfam" id="PF00920"/>
    </source>
</evidence>
<sequence>MRSDTIKKGIERTPHRALIKGTGVPQSQMDKPFIGVATSFTDLIPGHVGMRDLERFIEKGIHSGGGYAFFFGIPGVCDGISMGHKGMHYSLPTRELIADMVESVAEAHRLDGLVLLTNCDKITPGMLMAAARLNIPSIVVTAGPMMAGRGTEGRRYSFVTDTFEAMARYKAGVIDERELGVCEDNACPGMGSCQGLFTANTMAILTETLGMSLPRCGTALAVSALKRRIAFASGEKIVDLVRNDITPRQILTRDAFENAIRVDLALGGSSNTVLHLLAIAREAGVDLPLETFDTLAKETPQISSMNPAGEYFMEDLDAGGGVMGVLRQLGPLVRDNPTVMGLSTLELASTVESVDERVIRPLSNPVKKEGGIAVLFGNLAPKGAVVKQSGVSDAMMTFEGTARCFDSEEAAMAALMGGRIVAGDVVVIRYEGPKGGPGMREMLAPTATLMGLGLGDSVALITDGRFSGGTRGPCIGHISPEAAEGGPIALVEEGDRILLDIPNRRLELLVDEAVLQERRSRWTAPEPKIKTGWLARYAKVVTSAYTGAVTSAD</sequence>
<dbReference type="Pfam" id="PF24877">
    <property type="entry name" value="ILV_EDD_C"/>
    <property type="match status" value="1"/>
</dbReference>
<feature type="active site" description="Proton acceptor" evidence="15">
    <location>
        <position position="467"/>
    </location>
</feature>
<feature type="binding site" evidence="15">
    <location>
        <position position="120"/>
    </location>
    <ligand>
        <name>Mg(2+)</name>
        <dbReference type="ChEBI" id="CHEBI:18420"/>
    </ligand>
</feature>
<feature type="binding site" description="via carbamate group" evidence="15">
    <location>
        <position position="121"/>
    </location>
    <ligand>
        <name>Mg(2+)</name>
        <dbReference type="ChEBI" id="CHEBI:18420"/>
    </ligand>
</feature>
<feature type="binding site" evidence="15">
    <location>
        <position position="441"/>
    </location>
    <ligand>
        <name>Mg(2+)</name>
        <dbReference type="ChEBI" id="CHEBI:18420"/>
    </ligand>
</feature>
<keyword evidence="3 15" id="KW-0028">Amino-acid biosynthesis</keyword>
<dbReference type="PROSITE" id="PS00887">
    <property type="entry name" value="ILVD_EDD_2"/>
    <property type="match status" value="1"/>
</dbReference>
<keyword evidence="19" id="KW-1185">Reference proteome</keyword>
<dbReference type="FunFam" id="3.50.30.80:FF:000001">
    <property type="entry name" value="Dihydroxy-acid dehydratase"/>
    <property type="match status" value="1"/>
</dbReference>
<evidence type="ECO:0000256" key="12">
    <source>
        <dbReference type="ARBA" id="ARBA00029436"/>
    </source>
</evidence>
<keyword evidence="7 15" id="KW-0408">Iron</keyword>
<reference evidence="18 19" key="1">
    <citation type="submission" date="2015-01" db="EMBL/GenBank/DDBJ databases">
        <title>Genome sequence of the anaerobic bacterium Geobacter soli GSS01, a dissimilatory Fe(III) reducer from soil.</title>
        <authorList>
            <person name="Yang G."/>
            <person name="Zhou S."/>
        </authorList>
    </citation>
    <scope>NUCLEOTIDE SEQUENCE [LARGE SCALE GENOMIC DNA]</scope>
    <source>
        <strain evidence="18 19">GSS01</strain>
    </source>
</reference>
<comment type="catalytic activity">
    <reaction evidence="11">
        <text>(2R)-2,3-dihydroxy-3-methylbutanoate = 3-methyl-2-oxobutanoate + H2O</text>
        <dbReference type="Rhea" id="RHEA:24809"/>
        <dbReference type="ChEBI" id="CHEBI:11851"/>
        <dbReference type="ChEBI" id="CHEBI:15377"/>
        <dbReference type="ChEBI" id="CHEBI:49072"/>
        <dbReference type="EC" id="4.2.1.9"/>
    </reaction>
    <physiologicalReaction direction="left-to-right" evidence="11">
        <dbReference type="Rhea" id="RHEA:24810"/>
    </physiologicalReaction>
</comment>
<dbReference type="PANTHER" id="PTHR43661">
    <property type="entry name" value="D-XYLONATE DEHYDRATASE"/>
    <property type="match status" value="1"/>
</dbReference>
<dbReference type="AlphaFoldDB" id="A0A0C1U2M5"/>
<organism evidence="18 19">
    <name type="scientific">Geobacter soli</name>
    <dbReference type="NCBI Taxonomy" id="1510391"/>
    <lineage>
        <taxon>Bacteria</taxon>
        <taxon>Pseudomonadati</taxon>
        <taxon>Thermodesulfobacteriota</taxon>
        <taxon>Desulfuromonadia</taxon>
        <taxon>Geobacterales</taxon>
        <taxon>Geobacteraceae</taxon>
        <taxon>Geobacter</taxon>
    </lineage>
</organism>
<protein>
    <recommendedName>
        <fullName evidence="14 15">Dihydroxy-acid dehydratase</fullName>
        <shortName evidence="15">DAD</shortName>
        <ecNumber evidence="14 15">4.2.1.9</ecNumber>
    </recommendedName>
</protein>
<dbReference type="HAMAP" id="MF_00012">
    <property type="entry name" value="IlvD"/>
    <property type="match status" value="1"/>
</dbReference>
<evidence type="ECO:0000313" key="18">
    <source>
        <dbReference type="EMBL" id="KIE42045.1"/>
    </source>
</evidence>
<evidence type="ECO:0000256" key="4">
    <source>
        <dbReference type="ARBA" id="ARBA00022714"/>
    </source>
</evidence>
<dbReference type="Proteomes" id="UP000031433">
    <property type="component" value="Unassembled WGS sequence"/>
</dbReference>
<comment type="function">
    <text evidence="15">Functions in the biosynthesis of branched-chain amino acids. Catalyzes the dehydration of (2R,3R)-2,3-dihydroxy-3-methylpentanoate (2,3-dihydroxy-3-methylvalerate) into 2-oxo-3-methylpentanoate (2-oxo-3-methylvalerate) and of (2R)-2,3-dihydroxy-3-methylbutanoate (2,3-dihydroxyisovalerate) into 2-oxo-3-methylbutanoate (2-oxoisovalerate), the penultimate precursor to L-isoleucine and L-valine, respectively.</text>
</comment>
<evidence type="ECO:0000256" key="10">
    <source>
        <dbReference type="ARBA" id="ARBA00023304"/>
    </source>
</evidence>
<dbReference type="GO" id="GO:0009097">
    <property type="term" value="P:isoleucine biosynthetic process"/>
    <property type="evidence" value="ECO:0007669"/>
    <property type="project" value="UniProtKB-UniRule"/>
</dbReference>
<accession>A0A0C1U2M5</accession>
<dbReference type="PANTHER" id="PTHR43661:SF3">
    <property type="entry name" value="D-XYLONATE DEHYDRATASE YAGF-RELATED"/>
    <property type="match status" value="1"/>
</dbReference>
<dbReference type="NCBIfam" id="TIGR00110">
    <property type="entry name" value="ilvD"/>
    <property type="match status" value="1"/>
</dbReference>
<dbReference type="SUPFAM" id="SSF52016">
    <property type="entry name" value="LeuD/IlvD-like"/>
    <property type="match status" value="1"/>
</dbReference>
<comment type="similarity">
    <text evidence="2 15">Belongs to the IlvD/Edd family.</text>
</comment>
<keyword evidence="9 15" id="KW-0456">Lyase</keyword>
<comment type="cofactor">
    <cofactor evidence="15">
        <name>[2Fe-2S] cluster</name>
        <dbReference type="ChEBI" id="CHEBI:190135"/>
    </cofactor>
    <text evidence="15">Binds 1 [2Fe-2S] cluster per subunit. This cluster acts as a Lewis acid cofactor.</text>
</comment>
<dbReference type="EMBL" id="JXBL01000001">
    <property type="protein sequence ID" value="KIE42045.1"/>
    <property type="molecule type" value="Genomic_DNA"/>
</dbReference>
<dbReference type="GO" id="GO:0005829">
    <property type="term" value="C:cytosol"/>
    <property type="evidence" value="ECO:0007669"/>
    <property type="project" value="TreeGrafter"/>
</dbReference>
<dbReference type="PROSITE" id="PS00886">
    <property type="entry name" value="ILVD_EDD_1"/>
    <property type="match status" value="1"/>
</dbReference>
<dbReference type="InterPro" id="IPR004404">
    <property type="entry name" value="DihydroxyA_deHydtase"/>
</dbReference>
<dbReference type="GO" id="GO:0000287">
    <property type="term" value="F:magnesium ion binding"/>
    <property type="evidence" value="ECO:0007669"/>
    <property type="project" value="UniProtKB-UniRule"/>
</dbReference>
<comment type="catalytic activity">
    <reaction evidence="15">
        <text>(2R,3R)-2,3-dihydroxy-3-methylpentanoate = (S)-3-methyl-2-oxopentanoate + H2O</text>
        <dbReference type="Rhea" id="RHEA:27694"/>
        <dbReference type="ChEBI" id="CHEBI:15377"/>
        <dbReference type="ChEBI" id="CHEBI:35146"/>
        <dbReference type="ChEBI" id="CHEBI:49258"/>
        <dbReference type="EC" id="4.2.1.9"/>
    </reaction>
</comment>
<feature type="binding site" evidence="15">
    <location>
        <position position="78"/>
    </location>
    <ligand>
        <name>Mg(2+)</name>
        <dbReference type="ChEBI" id="CHEBI:18420"/>
    </ligand>
</feature>
<dbReference type="SUPFAM" id="SSF143975">
    <property type="entry name" value="IlvD/EDD N-terminal domain-like"/>
    <property type="match status" value="1"/>
</dbReference>
<dbReference type="EC" id="4.2.1.9" evidence="14 15"/>